<organism evidence="1 2">
    <name type="scientific">Priestia aryabhattai</name>
    <name type="common">Bacillus aryabhattai</name>
    <dbReference type="NCBI Taxonomy" id="412384"/>
    <lineage>
        <taxon>Bacteria</taxon>
        <taxon>Bacillati</taxon>
        <taxon>Bacillota</taxon>
        <taxon>Bacilli</taxon>
        <taxon>Bacillales</taxon>
        <taxon>Bacillaceae</taxon>
        <taxon>Priestia</taxon>
    </lineage>
</organism>
<dbReference type="EMBL" id="JAPTGD010000002">
    <property type="protein sequence ID" value="MDU9693829.1"/>
    <property type="molecule type" value="Genomic_DNA"/>
</dbReference>
<comment type="caution">
    <text evidence="1">The sequence shown here is derived from an EMBL/GenBank/DDBJ whole genome shotgun (WGS) entry which is preliminary data.</text>
</comment>
<evidence type="ECO:0000313" key="2">
    <source>
        <dbReference type="Proteomes" id="UP001269400"/>
    </source>
</evidence>
<protein>
    <submittedName>
        <fullName evidence="1">Uncharacterized protein</fullName>
    </submittedName>
</protein>
<reference evidence="1" key="2">
    <citation type="submission" date="2022-12" db="EMBL/GenBank/DDBJ databases">
        <authorList>
            <person name="Dechsakulwatana C."/>
            <person name="Rungsihiranrut A."/>
            <person name="Muangchinda C."/>
            <person name="Ningthoujam R."/>
            <person name="Klankeo P."/>
            <person name="Pinyakong O."/>
        </authorList>
    </citation>
    <scope>NUCLEOTIDE SEQUENCE</scope>
    <source>
        <strain evidence="1">TL01-2</strain>
    </source>
</reference>
<dbReference type="AlphaFoldDB" id="A0AAX6NDD7"/>
<name>A0AAX6NDD7_PRIAR</name>
<sequence>MNYTSGGYYIVSATKRPNYTSEKVIPKSLFSASSCVSPFYPSLDVLWNGDIEEKLEYAQSLHISNTEYEKLEKWIIQMSDLNLFGYPNVFVDVEYAKTFHSNWLGKASNTKIIGVATLEKYIIELIEFEGLRDVLPEDRVVVENLLLRSALISEGKRQLLGYEILGYIKGTGSFHSYLCNGLEKDYSKHFNFKVNNFGLIETLEEAEKCASFSNEKDLEAEEVLWLPWAIYEYL</sequence>
<accession>A0AAX6NDD7</accession>
<dbReference type="Proteomes" id="UP001269400">
    <property type="component" value="Unassembled WGS sequence"/>
</dbReference>
<dbReference type="RefSeq" id="WP_316911048.1">
    <property type="nucleotide sequence ID" value="NZ_JAPTGD010000002.1"/>
</dbReference>
<proteinExistence type="predicted"/>
<reference evidence="1" key="1">
    <citation type="journal article" date="2022" name="J Environ Chem Eng">
        <title>Biodegradation of petroleum oil using a constructed nonpathogenic and heavy metal-tolerant bacterial consortium isolated from marine sponges.</title>
        <authorList>
            <person name="Dechsakulwatana C."/>
            <person name="Rungsihiranrut A."/>
            <person name="Muangchinda C."/>
            <person name="Ningthoujam R."/>
            <person name="Klankeo P."/>
            <person name="Pinyakong O."/>
        </authorList>
    </citation>
    <scope>NUCLEOTIDE SEQUENCE</scope>
    <source>
        <strain evidence="1">TL01-2</strain>
    </source>
</reference>
<gene>
    <name evidence="1" type="ORF">O0Q50_21865</name>
</gene>
<evidence type="ECO:0000313" key="1">
    <source>
        <dbReference type="EMBL" id="MDU9693829.1"/>
    </source>
</evidence>